<dbReference type="SUPFAM" id="SSF56349">
    <property type="entry name" value="DNA breaking-rejoining enzymes"/>
    <property type="match status" value="1"/>
</dbReference>
<dbReference type="Pfam" id="PF00589">
    <property type="entry name" value="Phage_integrase"/>
    <property type="match status" value="1"/>
</dbReference>
<dbReference type="GO" id="GO:0003677">
    <property type="term" value="F:DNA binding"/>
    <property type="evidence" value="ECO:0007669"/>
    <property type="project" value="UniProtKB-UniRule"/>
</dbReference>
<evidence type="ECO:0000313" key="9">
    <source>
        <dbReference type="EMBL" id="KJZ37204.1"/>
    </source>
</evidence>
<keyword evidence="4" id="KW-0233">DNA recombination</keyword>
<feature type="domain" description="Tyr recombinase" evidence="7">
    <location>
        <begin position="205"/>
        <end position="407"/>
    </location>
</feature>
<dbReference type="InterPro" id="IPR002104">
    <property type="entry name" value="Integrase_catalytic"/>
</dbReference>
<feature type="region of interest" description="Disordered" evidence="6">
    <location>
        <begin position="1"/>
        <end position="22"/>
    </location>
</feature>
<dbReference type="GO" id="GO:0006310">
    <property type="term" value="P:DNA recombination"/>
    <property type="evidence" value="ECO:0007669"/>
    <property type="project" value="UniProtKB-KW"/>
</dbReference>
<evidence type="ECO:0000313" key="10">
    <source>
        <dbReference type="Proteomes" id="UP000033500"/>
    </source>
</evidence>
<organism evidence="9 10">
    <name type="scientific">Pseudomonas fluorescens</name>
    <dbReference type="NCBI Taxonomy" id="294"/>
    <lineage>
        <taxon>Bacteria</taxon>
        <taxon>Pseudomonadati</taxon>
        <taxon>Pseudomonadota</taxon>
        <taxon>Gammaproteobacteria</taxon>
        <taxon>Pseudomonadales</taxon>
        <taxon>Pseudomonadaceae</taxon>
        <taxon>Pseudomonas</taxon>
    </lineage>
</organism>
<dbReference type="InterPro" id="IPR025166">
    <property type="entry name" value="Integrase_DNA_bind_dom"/>
</dbReference>
<dbReference type="InterPro" id="IPR044068">
    <property type="entry name" value="CB"/>
</dbReference>
<dbReference type="GO" id="GO:0015074">
    <property type="term" value="P:DNA integration"/>
    <property type="evidence" value="ECO:0007669"/>
    <property type="project" value="UniProtKB-KW"/>
</dbReference>
<evidence type="ECO:0000256" key="6">
    <source>
        <dbReference type="SAM" id="MobiDB-lite"/>
    </source>
</evidence>
<dbReference type="RefSeq" id="WP_046049169.1">
    <property type="nucleotide sequence ID" value="NZ_LACD01000033.1"/>
</dbReference>
<dbReference type="Gene3D" id="1.10.443.10">
    <property type="entry name" value="Intergrase catalytic core"/>
    <property type="match status" value="1"/>
</dbReference>
<evidence type="ECO:0000256" key="3">
    <source>
        <dbReference type="ARBA" id="ARBA00023125"/>
    </source>
</evidence>
<dbReference type="PROSITE" id="PS51900">
    <property type="entry name" value="CB"/>
    <property type="match status" value="1"/>
</dbReference>
<dbReference type="InterPro" id="IPR038488">
    <property type="entry name" value="Integrase_DNA-bd_sf"/>
</dbReference>
<evidence type="ECO:0000259" key="7">
    <source>
        <dbReference type="PROSITE" id="PS51898"/>
    </source>
</evidence>
<dbReference type="PROSITE" id="PS51898">
    <property type="entry name" value="TYR_RECOMBINASE"/>
    <property type="match status" value="1"/>
</dbReference>
<reference evidence="9 10" key="1">
    <citation type="submission" date="2015-03" db="EMBL/GenBank/DDBJ databases">
        <title>Comparative genomics of Pseudomonas insights into diversity of traits involved in vanlence and defense.</title>
        <authorList>
            <person name="Qin Y."/>
        </authorList>
    </citation>
    <scope>NUCLEOTIDE SEQUENCE [LARGE SCALE GENOMIC DNA]</scope>
    <source>
        <strain evidence="9 10">C3</strain>
    </source>
</reference>
<evidence type="ECO:0000259" key="8">
    <source>
        <dbReference type="PROSITE" id="PS51900"/>
    </source>
</evidence>
<evidence type="ECO:0000256" key="4">
    <source>
        <dbReference type="ARBA" id="ARBA00023172"/>
    </source>
</evidence>
<dbReference type="AlphaFoldDB" id="A0A0F4SZ97"/>
<feature type="domain" description="Core-binding (CB)" evidence="8">
    <location>
        <begin position="103"/>
        <end position="181"/>
    </location>
</feature>
<feature type="compositionally biased region" description="Polar residues" evidence="6">
    <location>
        <begin position="7"/>
        <end position="16"/>
    </location>
</feature>
<dbReference type="Proteomes" id="UP000033500">
    <property type="component" value="Unassembled WGS sequence"/>
</dbReference>
<dbReference type="InterPro" id="IPR050808">
    <property type="entry name" value="Phage_Integrase"/>
</dbReference>
<dbReference type="InterPro" id="IPR053876">
    <property type="entry name" value="Phage_int_M"/>
</dbReference>
<dbReference type="InterPro" id="IPR010998">
    <property type="entry name" value="Integrase_recombinase_N"/>
</dbReference>
<dbReference type="InterPro" id="IPR011010">
    <property type="entry name" value="DNA_brk_join_enz"/>
</dbReference>
<proteinExistence type="inferred from homology"/>
<dbReference type="Gene3D" id="1.10.150.130">
    <property type="match status" value="1"/>
</dbReference>
<evidence type="ECO:0000256" key="2">
    <source>
        <dbReference type="ARBA" id="ARBA00022908"/>
    </source>
</evidence>
<accession>A0A0F4SZ97</accession>
<keyword evidence="2" id="KW-0229">DNA integration</keyword>
<keyword evidence="3 5" id="KW-0238">DNA-binding</keyword>
<dbReference type="Pfam" id="PF22022">
    <property type="entry name" value="Phage_int_M"/>
    <property type="match status" value="1"/>
</dbReference>
<dbReference type="CDD" id="cd00801">
    <property type="entry name" value="INT_P4_C"/>
    <property type="match status" value="1"/>
</dbReference>
<comment type="similarity">
    <text evidence="1">Belongs to the 'phage' integrase family.</text>
</comment>
<gene>
    <name evidence="9" type="ORF">VC34_26275</name>
</gene>
<name>A0A0F4SZ97_PSEFL</name>
<comment type="caution">
    <text evidence="9">The sequence shown here is derived from an EMBL/GenBank/DDBJ whole genome shotgun (WGS) entry which is preliminary data.</text>
</comment>
<dbReference type="Pfam" id="PF13356">
    <property type="entry name" value="Arm-DNA-bind_3"/>
    <property type="match status" value="1"/>
</dbReference>
<evidence type="ECO:0000256" key="5">
    <source>
        <dbReference type="PROSITE-ProRule" id="PRU01248"/>
    </source>
</evidence>
<dbReference type="PANTHER" id="PTHR30629:SF2">
    <property type="entry name" value="PROPHAGE INTEGRASE INTS-RELATED"/>
    <property type="match status" value="1"/>
</dbReference>
<sequence>MPATQRPKASSDQAANELNDPGKYSEGSIKGLFLQVTATSKLWRFKYRLNNTEGLFSIGKFPDINWETACARAQEARTSVANGVKPLKAKAAKIEAQRAQEEWTFKKVAEQWLAFRSDLAPKTRSGHVGALKNHLYPVVGDVPVTGITFGHVKTVLERLAASPTMARYSLGLMRMILDHAMNHELIDKNVADRRLGLLKKHKTVHRAALETPDDLAEFLRRLNNFVALNDSVISALWLMVLLPVRPAELATMKWEQVDLDKAEWRYTMPKTSQAHIVPLPAQAVGQLRALKEHSVWLASKGASVPKPFGKTPQPRAGGASGWVFPSSGKFGVPISADTLLVRIRTGLGYERGTVTSHGFRSTFRTLGHEVLGVDPIVLELCLGHRMPGSLGATYARAQLLDQRRLAMQKWADYIEELWERVVGHGPEGDGFVIPK</sequence>
<dbReference type="EMBL" id="LACD01000033">
    <property type="protein sequence ID" value="KJZ37204.1"/>
    <property type="molecule type" value="Genomic_DNA"/>
</dbReference>
<evidence type="ECO:0000256" key="1">
    <source>
        <dbReference type="ARBA" id="ARBA00008857"/>
    </source>
</evidence>
<dbReference type="PANTHER" id="PTHR30629">
    <property type="entry name" value="PROPHAGE INTEGRASE"/>
    <property type="match status" value="1"/>
</dbReference>
<evidence type="ECO:0008006" key="11">
    <source>
        <dbReference type="Google" id="ProtNLM"/>
    </source>
</evidence>
<dbReference type="InterPro" id="IPR013762">
    <property type="entry name" value="Integrase-like_cat_sf"/>
</dbReference>
<protein>
    <recommendedName>
        <fullName evidence="11">Prophage integrase IntA</fullName>
    </recommendedName>
</protein>
<dbReference type="PATRIC" id="fig|294.131.peg.4276"/>
<dbReference type="Gene3D" id="3.30.160.390">
    <property type="entry name" value="Integrase, DNA-binding domain"/>
    <property type="match status" value="1"/>
</dbReference>